<gene>
    <name evidence="7" type="primary">NHL3</name>
    <name evidence="7" type="ORF">CR513_47501</name>
</gene>
<feature type="domain" description="Late embryogenesis abundant protein LEA-2 subgroup" evidence="6">
    <location>
        <begin position="174"/>
        <end position="263"/>
    </location>
</feature>
<dbReference type="AlphaFoldDB" id="A0A371F3T2"/>
<dbReference type="Proteomes" id="UP000257109">
    <property type="component" value="Unassembled WGS sequence"/>
</dbReference>
<evidence type="ECO:0000256" key="4">
    <source>
        <dbReference type="ARBA" id="ARBA00023136"/>
    </source>
</evidence>
<comment type="caution">
    <text evidence="7">The sequence shown here is derived from an EMBL/GenBank/DDBJ whole genome shotgun (WGS) entry which is preliminary data.</text>
</comment>
<dbReference type="PANTHER" id="PTHR31415:SF59">
    <property type="entry name" value="HARPIN-INDUCED 1"/>
    <property type="match status" value="1"/>
</dbReference>
<organism evidence="7 8">
    <name type="scientific">Mucuna pruriens</name>
    <name type="common">Velvet bean</name>
    <name type="synonym">Dolichos pruriens</name>
    <dbReference type="NCBI Taxonomy" id="157652"/>
    <lineage>
        <taxon>Eukaryota</taxon>
        <taxon>Viridiplantae</taxon>
        <taxon>Streptophyta</taxon>
        <taxon>Embryophyta</taxon>
        <taxon>Tracheophyta</taxon>
        <taxon>Spermatophyta</taxon>
        <taxon>Magnoliopsida</taxon>
        <taxon>eudicotyledons</taxon>
        <taxon>Gunneridae</taxon>
        <taxon>Pentapetalae</taxon>
        <taxon>rosids</taxon>
        <taxon>fabids</taxon>
        <taxon>Fabales</taxon>
        <taxon>Fabaceae</taxon>
        <taxon>Papilionoideae</taxon>
        <taxon>50 kb inversion clade</taxon>
        <taxon>NPAAA clade</taxon>
        <taxon>indigoferoid/millettioid clade</taxon>
        <taxon>Phaseoleae</taxon>
        <taxon>Mucuna</taxon>
    </lineage>
</organism>
<dbReference type="STRING" id="157652.A0A371F3T2"/>
<evidence type="ECO:0000256" key="5">
    <source>
        <dbReference type="SAM" id="Phobius"/>
    </source>
</evidence>
<keyword evidence="2 5" id="KW-0812">Transmembrane</keyword>
<dbReference type="GO" id="GO:0005886">
    <property type="term" value="C:plasma membrane"/>
    <property type="evidence" value="ECO:0007669"/>
    <property type="project" value="TreeGrafter"/>
</dbReference>
<accession>A0A371F3T2</accession>
<name>A0A371F3T2_MUCPR</name>
<comment type="subcellular location">
    <subcellularLocation>
        <location evidence="1">Membrane</location>
        <topology evidence="1">Single-pass membrane protein</topology>
    </subcellularLocation>
</comment>
<dbReference type="InterPro" id="IPR044839">
    <property type="entry name" value="NDR1-like"/>
</dbReference>
<dbReference type="Pfam" id="PF03168">
    <property type="entry name" value="LEA_2"/>
    <property type="match status" value="1"/>
</dbReference>
<reference evidence="7" key="1">
    <citation type="submission" date="2018-05" db="EMBL/GenBank/DDBJ databases">
        <title>Draft genome of Mucuna pruriens seed.</title>
        <authorList>
            <person name="Nnadi N.E."/>
            <person name="Vos R."/>
            <person name="Hasami M.H."/>
            <person name="Devisetty U.K."/>
            <person name="Aguiy J.C."/>
        </authorList>
    </citation>
    <scope>NUCLEOTIDE SEQUENCE [LARGE SCALE GENOMIC DNA]</scope>
    <source>
        <strain evidence="7">JCA_2017</strain>
    </source>
</reference>
<dbReference type="InterPro" id="IPR004864">
    <property type="entry name" value="LEA_2"/>
</dbReference>
<evidence type="ECO:0000313" key="7">
    <source>
        <dbReference type="EMBL" id="RDX72957.1"/>
    </source>
</evidence>
<proteinExistence type="predicted"/>
<feature type="transmembrane region" description="Helical" evidence="5">
    <location>
        <begin position="7"/>
        <end position="33"/>
    </location>
</feature>
<dbReference type="EMBL" id="QJKJ01010702">
    <property type="protein sequence ID" value="RDX72957.1"/>
    <property type="molecule type" value="Genomic_DNA"/>
</dbReference>
<evidence type="ECO:0000256" key="2">
    <source>
        <dbReference type="ARBA" id="ARBA00022692"/>
    </source>
</evidence>
<keyword evidence="3 5" id="KW-1133">Transmembrane helix</keyword>
<dbReference type="OrthoDB" id="1889094at2759"/>
<evidence type="ECO:0000259" key="6">
    <source>
        <dbReference type="Pfam" id="PF03168"/>
    </source>
</evidence>
<protein>
    <submittedName>
        <fullName evidence="7">NDR1/HIN1-like protein 3</fullName>
    </submittedName>
</protein>
<keyword evidence="8" id="KW-1185">Reference proteome</keyword>
<evidence type="ECO:0000256" key="3">
    <source>
        <dbReference type="ARBA" id="ARBA00022989"/>
    </source>
</evidence>
<sequence>MCCRNRCIACICCTIFTLIFMSIISMFLFWIIISPSSVKFHVTDVSLTQFNLTSNNTLYYNLKVNVTVRNPNNNIIVYYRRITAIAWYKDNDFARLKSQQLGEYKDETSVGIHKDLAVDFDLRIRAKFGSVKSSRFNPPIVQCRRLSVPFISNAKPAPPFSVTKCSTGYFFVNVTVRNPNNNIIVYYRRITAIAWYKDNNFAWVSLAPFDQGHKNTTFLQAVFEGNSVIKLGSQQVGEYKDETSVGIYNDLAVDFDVTIRAKYARFKSSRFNPPVVQCRRLRVPLISNGKSAPPFRVTKCSTGYFFADRDANDA</sequence>
<dbReference type="GO" id="GO:0098542">
    <property type="term" value="P:defense response to other organism"/>
    <property type="evidence" value="ECO:0007669"/>
    <property type="project" value="InterPro"/>
</dbReference>
<feature type="non-terminal residue" evidence="7">
    <location>
        <position position="1"/>
    </location>
</feature>
<evidence type="ECO:0000256" key="1">
    <source>
        <dbReference type="ARBA" id="ARBA00004167"/>
    </source>
</evidence>
<evidence type="ECO:0000313" key="8">
    <source>
        <dbReference type="Proteomes" id="UP000257109"/>
    </source>
</evidence>
<keyword evidence="4 5" id="KW-0472">Membrane</keyword>
<dbReference type="PANTHER" id="PTHR31415">
    <property type="entry name" value="OS05G0367900 PROTEIN"/>
    <property type="match status" value="1"/>
</dbReference>
<dbReference type="GO" id="GO:0009506">
    <property type="term" value="C:plasmodesma"/>
    <property type="evidence" value="ECO:0007669"/>
    <property type="project" value="TreeGrafter"/>
</dbReference>